<dbReference type="OrthoDB" id="5753718at2"/>
<feature type="transmembrane region" description="Helical" evidence="1">
    <location>
        <begin position="235"/>
        <end position="261"/>
    </location>
</feature>
<proteinExistence type="predicted"/>
<keyword evidence="1" id="KW-0812">Transmembrane</keyword>
<dbReference type="PATRIC" id="fig|1423783.4.peg.1935"/>
<dbReference type="Proteomes" id="UP000051922">
    <property type="component" value="Unassembled WGS sequence"/>
</dbReference>
<reference evidence="2 3" key="1">
    <citation type="journal article" date="2015" name="Genome Announc.">
        <title>Expanding the biotechnology potential of lactobacilli through comparative genomics of 213 strains and associated genera.</title>
        <authorList>
            <person name="Sun Z."/>
            <person name="Harris H.M."/>
            <person name="McCann A."/>
            <person name="Guo C."/>
            <person name="Argimon S."/>
            <person name="Zhang W."/>
            <person name="Yang X."/>
            <person name="Jeffery I.B."/>
            <person name="Cooney J.C."/>
            <person name="Kagawa T.F."/>
            <person name="Liu W."/>
            <person name="Song Y."/>
            <person name="Salvetti E."/>
            <person name="Wrobel A."/>
            <person name="Rasinkangas P."/>
            <person name="Parkhill J."/>
            <person name="Rea M.C."/>
            <person name="O'Sullivan O."/>
            <person name="Ritari J."/>
            <person name="Douillard F.P."/>
            <person name="Paul Ross R."/>
            <person name="Yang R."/>
            <person name="Briner A.E."/>
            <person name="Felis G.E."/>
            <person name="de Vos W.M."/>
            <person name="Barrangou R."/>
            <person name="Klaenhammer T.R."/>
            <person name="Caufield P.W."/>
            <person name="Cui Y."/>
            <person name="Zhang H."/>
            <person name="O'Toole P.W."/>
        </authorList>
    </citation>
    <scope>NUCLEOTIDE SEQUENCE [LARGE SCALE GENOMIC DNA]</scope>
    <source>
        <strain evidence="2 3">DSM 15945</strain>
    </source>
</reference>
<feature type="transmembrane region" description="Helical" evidence="1">
    <location>
        <begin position="115"/>
        <end position="133"/>
    </location>
</feature>
<feature type="transmembrane region" description="Helical" evidence="1">
    <location>
        <begin position="281"/>
        <end position="303"/>
    </location>
</feature>
<sequence length="358" mass="38552">MSKRWWWLGAAIIVLLVGVGLRHDAGLYSVPVAQVTSVQNGQAQKEVDSYNNTDYQTKQTITARLLNTEQKGATVHFTNEYTQSGALDSPLKQGNQVFLTKSGSGYQFRDNKRDVVLGVLMVITLLLICLLAAKHALVIIASITANTVLFFSAIHLDLHWNGNHAWGIFTTLVVIFTIVTVLFVIGWRPVGLVIAAATLLATVGAVGLGYAVMTWTNYSGIHLQQVRYVTQSPALLFYVEIIVGSLGAVLDETSDISVAIFQLNGGASQRFKAGMDIGRSVMGPLISVLFMIFIADTFAESVLWLRNGNSIAQTIDWVMGLGFAQSLISAFGIVLAVPITSGLAALAARAQRGGVAHD</sequence>
<dbReference type="PANTHER" id="PTHR41771">
    <property type="entry name" value="MEMBRANE PROTEIN-RELATED"/>
    <property type="match status" value="1"/>
</dbReference>
<keyword evidence="3" id="KW-1185">Reference proteome</keyword>
<feature type="transmembrane region" description="Helical" evidence="1">
    <location>
        <begin position="323"/>
        <end position="348"/>
    </location>
</feature>
<dbReference type="InterPro" id="IPR012507">
    <property type="entry name" value="YibE_F"/>
</dbReference>
<dbReference type="PANTHER" id="PTHR41771:SF1">
    <property type="entry name" value="MEMBRANE PROTEIN"/>
    <property type="match status" value="1"/>
</dbReference>
<comment type="caution">
    <text evidence="2">The sequence shown here is derived from an EMBL/GenBank/DDBJ whole genome shotgun (WGS) entry which is preliminary data.</text>
</comment>
<feature type="transmembrane region" description="Helical" evidence="1">
    <location>
        <begin position="192"/>
        <end position="215"/>
    </location>
</feature>
<name>A0A0R1U0N0_9LACO</name>
<keyword evidence="1" id="KW-0472">Membrane</keyword>
<dbReference type="STRING" id="1423783.FC50_GL001893"/>
<organism evidence="2 3">
    <name type="scientific">Lacticaseibacillus pantheris DSM 15945 = JCM 12539 = NBRC 106106</name>
    <dbReference type="NCBI Taxonomy" id="1423783"/>
    <lineage>
        <taxon>Bacteria</taxon>
        <taxon>Bacillati</taxon>
        <taxon>Bacillota</taxon>
        <taxon>Bacilli</taxon>
        <taxon>Lactobacillales</taxon>
        <taxon>Lactobacillaceae</taxon>
        <taxon>Lacticaseibacillus</taxon>
    </lineage>
</organism>
<feature type="transmembrane region" description="Helical" evidence="1">
    <location>
        <begin position="164"/>
        <end position="185"/>
    </location>
</feature>
<gene>
    <name evidence="2" type="ORF">FC50_GL001893</name>
</gene>
<dbReference type="AlphaFoldDB" id="A0A0R1U0N0"/>
<evidence type="ECO:0000256" key="1">
    <source>
        <dbReference type="SAM" id="Phobius"/>
    </source>
</evidence>
<dbReference type="RefSeq" id="WP_056957050.1">
    <property type="nucleotide sequence ID" value="NZ_AZFJ01000056.1"/>
</dbReference>
<keyword evidence="1" id="KW-1133">Transmembrane helix</keyword>
<protein>
    <submittedName>
        <fullName evidence="2">Multitransmembrane protein</fullName>
    </submittedName>
</protein>
<evidence type="ECO:0000313" key="2">
    <source>
        <dbReference type="EMBL" id="KRL84938.1"/>
    </source>
</evidence>
<evidence type="ECO:0000313" key="3">
    <source>
        <dbReference type="Proteomes" id="UP000051922"/>
    </source>
</evidence>
<feature type="transmembrane region" description="Helical" evidence="1">
    <location>
        <begin position="138"/>
        <end position="158"/>
    </location>
</feature>
<accession>A0A0R1U0N0</accession>
<dbReference type="Pfam" id="PF07907">
    <property type="entry name" value="YibE_F"/>
    <property type="match status" value="1"/>
</dbReference>
<dbReference type="EMBL" id="AZFJ01000056">
    <property type="protein sequence ID" value="KRL84938.1"/>
    <property type="molecule type" value="Genomic_DNA"/>
</dbReference>